<accession>A0A9P5PLE6</accession>
<dbReference type="OrthoDB" id="2744793at2759"/>
<evidence type="ECO:0000256" key="1">
    <source>
        <dbReference type="SAM" id="Phobius"/>
    </source>
</evidence>
<feature type="transmembrane region" description="Helical" evidence="1">
    <location>
        <begin position="93"/>
        <end position="111"/>
    </location>
</feature>
<dbReference type="EMBL" id="JADNRY010000104">
    <property type="protein sequence ID" value="KAF9065394.1"/>
    <property type="molecule type" value="Genomic_DNA"/>
</dbReference>
<gene>
    <name evidence="2" type="ORF">BDP27DRAFT_1404819</name>
</gene>
<name>A0A9P5PLE6_9AGAR</name>
<keyword evidence="1" id="KW-0812">Transmembrane</keyword>
<keyword evidence="1" id="KW-1133">Transmembrane helix</keyword>
<feature type="transmembrane region" description="Helical" evidence="1">
    <location>
        <begin position="250"/>
        <end position="273"/>
    </location>
</feature>
<dbReference type="AlphaFoldDB" id="A0A9P5PLE6"/>
<organism evidence="2 3">
    <name type="scientific">Rhodocollybia butyracea</name>
    <dbReference type="NCBI Taxonomy" id="206335"/>
    <lineage>
        <taxon>Eukaryota</taxon>
        <taxon>Fungi</taxon>
        <taxon>Dikarya</taxon>
        <taxon>Basidiomycota</taxon>
        <taxon>Agaricomycotina</taxon>
        <taxon>Agaricomycetes</taxon>
        <taxon>Agaricomycetidae</taxon>
        <taxon>Agaricales</taxon>
        <taxon>Marasmiineae</taxon>
        <taxon>Omphalotaceae</taxon>
        <taxon>Rhodocollybia</taxon>
    </lineage>
</organism>
<feature type="transmembrane region" description="Helical" evidence="1">
    <location>
        <begin position="206"/>
        <end position="230"/>
    </location>
</feature>
<feature type="transmembrane region" description="Helical" evidence="1">
    <location>
        <begin position="123"/>
        <end position="147"/>
    </location>
</feature>
<feature type="transmembrane region" description="Helical" evidence="1">
    <location>
        <begin position="23"/>
        <end position="47"/>
    </location>
</feature>
<proteinExistence type="predicted"/>
<evidence type="ECO:0000313" key="2">
    <source>
        <dbReference type="EMBL" id="KAF9065394.1"/>
    </source>
</evidence>
<evidence type="ECO:0000313" key="3">
    <source>
        <dbReference type="Proteomes" id="UP000772434"/>
    </source>
</evidence>
<feature type="transmembrane region" description="Helical" evidence="1">
    <location>
        <begin position="167"/>
        <end position="186"/>
    </location>
</feature>
<comment type="caution">
    <text evidence="2">The sequence shown here is derived from an EMBL/GenBank/DDBJ whole genome shotgun (WGS) entry which is preliminary data.</text>
</comment>
<keyword evidence="3" id="KW-1185">Reference proteome</keyword>
<sequence length="300" mass="34737">MFQQFNYHLSFCRTRSDSRKPKTFLICLIAMFFFFTWNTINILASYMNNIWFSSYVKLSGMLDEVTQDFNEDLEAIANLFIQMELPYDYMQSWPPTIILMISDFIVTWRAWILVPHSKSWRWLLFLLMLANIAINLLACIFHVYIIIFKYNLGLFWLTNNALDWISVVLSLAVNFSATISVIWKAWNHRRLLAGSSIQQRTYTQKILLLLIESGAIFCMIQGLYMGFVFSVKTSVTGQVDFKQLVSMDNIQAVTSLILTVAAAWYPAAVSIIIHLESTSDSLVETFHMDEIATRTSENVE</sequence>
<keyword evidence="1" id="KW-0472">Membrane</keyword>
<reference evidence="2" key="1">
    <citation type="submission" date="2020-11" db="EMBL/GenBank/DDBJ databases">
        <authorList>
            <consortium name="DOE Joint Genome Institute"/>
            <person name="Ahrendt S."/>
            <person name="Riley R."/>
            <person name="Andreopoulos W."/>
            <person name="Labutti K."/>
            <person name="Pangilinan J."/>
            <person name="Ruiz-Duenas F.J."/>
            <person name="Barrasa J.M."/>
            <person name="Sanchez-Garcia M."/>
            <person name="Camarero S."/>
            <person name="Miyauchi S."/>
            <person name="Serrano A."/>
            <person name="Linde D."/>
            <person name="Babiker R."/>
            <person name="Drula E."/>
            <person name="Ayuso-Fernandez I."/>
            <person name="Pacheco R."/>
            <person name="Padilla G."/>
            <person name="Ferreira P."/>
            <person name="Barriuso J."/>
            <person name="Kellner H."/>
            <person name="Castanera R."/>
            <person name="Alfaro M."/>
            <person name="Ramirez L."/>
            <person name="Pisabarro A.G."/>
            <person name="Kuo A."/>
            <person name="Tritt A."/>
            <person name="Lipzen A."/>
            <person name="He G."/>
            <person name="Yan M."/>
            <person name="Ng V."/>
            <person name="Cullen D."/>
            <person name="Martin F."/>
            <person name="Rosso M.-N."/>
            <person name="Henrissat B."/>
            <person name="Hibbett D."/>
            <person name="Martinez A.T."/>
            <person name="Grigoriev I.V."/>
        </authorList>
    </citation>
    <scope>NUCLEOTIDE SEQUENCE</scope>
    <source>
        <strain evidence="2">AH 40177</strain>
    </source>
</reference>
<protein>
    <submittedName>
        <fullName evidence="2">Uncharacterized protein</fullName>
    </submittedName>
</protein>
<dbReference type="Proteomes" id="UP000772434">
    <property type="component" value="Unassembled WGS sequence"/>
</dbReference>